<accession>A0ABW5PD80</accession>
<dbReference type="InterPro" id="IPR001258">
    <property type="entry name" value="NHL_repeat"/>
</dbReference>
<feature type="chain" id="PRO_5045890924" evidence="3">
    <location>
        <begin position="25"/>
        <end position="531"/>
    </location>
</feature>
<evidence type="ECO:0000313" key="6">
    <source>
        <dbReference type="Proteomes" id="UP001597541"/>
    </source>
</evidence>
<feature type="repeat" description="NHL" evidence="2">
    <location>
        <begin position="123"/>
        <end position="153"/>
    </location>
</feature>
<evidence type="ECO:0000313" key="5">
    <source>
        <dbReference type="EMBL" id="MFD2613230.1"/>
    </source>
</evidence>
<dbReference type="PANTHER" id="PTHR46388">
    <property type="entry name" value="NHL REPEAT-CONTAINING PROTEIN 2"/>
    <property type="match status" value="1"/>
</dbReference>
<dbReference type="SUPFAM" id="SSF55383">
    <property type="entry name" value="Copper amine oxidase, domain N"/>
    <property type="match status" value="1"/>
</dbReference>
<evidence type="ECO:0000259" key="4">
    <source>
        <dbReference type="Pfam" id="PF07833"/>
    </source>
</evidence>
<dbReference type="InterPro" id="IPR012854">
    <property type="entry name" value="Cu_amine_oxidase-like_N"/>
</dbReference>
<gene>
    <name evidence="5" type="ORF">ACFSUF_12435</name>
</gene>
<sequence>MWKQVTMPVLAAVLTLGGTAAADAAGQKSTILKQRAMYEVTTAAGSGDFSEKDGPAMEAAFRMPSGVELASDGTLLIADTKNQQIRRIQGGKVLTLAGNYINKDAENLPVGGLWDGPANEAFFNGPLGISADGLGNYYVADNDNHSIRKIDRNGNVSTIAGSGVFGSQDGAGKEAGFHHPSDVAAAPDGILYVADTLNHLIRKIDRNGKVTTLNAASDRLVEVFPGEAAPAGDFKDGPLQHAKFNEPTSVALDGKGNLYVSDSGNQRIRYIDLKAGTVSTVAGGGAGLQGTAYNPNELYAAGDYINGKAPQAKFDRPAGIALTSEGGLLIADMLNHAVRYLFNGQVYTLAGSMDAERGEADGVAAYALLDRPADVAAGPNGVIYIADSSNHKIRKLAPYQFPEGTAKGGPLKVLYGQKAIGKNANPISVRSRVMIPLRAVTEALGYKVSYGKIGEVLLSKGTSSIELKLGSTQVSVTENGKAKTVTTDAAPFAKNGTTFVPVRFFAEAVHMDVQWNAAYQAVILRDRIVLK</sequence>
<dbReference type="Gene3D" id="2.120.10.30">
    <property type="entry name" value="TolB, C-terminal domain"/>
    <property type="match status" value="4"/>
</dbReference>
<dbReference type="SUPFAM" id="SSF101898">
    <property type="entry name" value="NHL repeat"/>
    <property type="match status" value="1"/>
</dbReference>
<dbReference type="PROSITE" id="PS51125">
    <property type="entry name" value="NHL"/>
    <property type="match status" value="2"/>
</dbReference>
<dbReference type="Pfam" id="PF07833">
    <property type="entry name" value="Cu_amine_oxidN1"/>
    <property type="match status" value="1"/>
</dbReference>
<dbReference type="InterPro" id="IPR036582">
    <property type="entry name" value="Mao_N_sf"/>
</dbReference>
<keyword evidence="1" id="KW-0677">Repeat</keyword>
<dbReference type="Proteomes" id="UP001597541">
    <property type="component" value="Unassembled WGS sequence"/>
</dbReference>
<dbReference type="PANTHER" id="PTHR46388:SF2">
    <property type="entry name" value="NHL REPEAT-CONTAINING PROTEIN 2"/>
    <property type="match status" value="1"/>
</dbReference>
<organism evidence="5 6">
    <name type="scientific">Paenibacillus gansuensis</name>
    <dbReference type="NCBI Taxonomy" id="306542"/>
    <lineage>
        <taxon>Bacteria</taxon>
        <taxon>Bacillati</taxon>
        <taxon>Bacillota</taxon>
        <taxon>Bacilli</taxon>
        <taxon>Bacillales</taxon>
        <taxon>Paenibacillaceae</taxon>
        <taxon>Paenibacillus</taxon>
    </lineage>
</organism>
<proteinExistence type="predicted"/>
<keyword evidence="6" id="KW-1185">Reference proteome</keyword>
<dbReference type="Gene3D" id="3.30.457.10">
    <property type="entry name" value="Copper amine oxidase-like, N-terminal domain"/>
    <property type="match status" value="1"/>
</dbReference>
<feature type="signal peptide" evidence="3">
    <location>
        <begin position="1"/>
        <end position="24"/>
    </location>
</feature>
<dbReference type="EMBL" id="JBHUME010000008">
    <property type="protein sequence ID" value="MFD2613230.1"/>
    <property type="molecule type" value="Genomic_DNA"/>
</dbReference>
<keyword evidence="3" id="KW-0732">Signal</keyword>
<protein>
    <submittedName>
        <fullName evidence="5">Stalk domain-containing protein</fullName>
    </submittedName>
</protein>
<comment type="caution">
    <text evidence="5">The sequence shown here is derived from an EMBL/GenBank/DDBJ whole genome shotgun (WGS) entry which is preliminary data.</text>
</comment>
<evidence type="ECO:0000256" key="3">
    <source>
        <dbReference type="SAM" id="SignalP"/>
    </source>
</evidence>
<dbReference type="RefSeq" id="WP_377603233.1">
    <property type="nucleotide sequence ID" value="NZ_JBHUME010000008.1"/>
</dbReference>
<dbReference type="Pfam" id="PF01436">
    <property type="entry name" value="NHL"/>
    <property type="match status" value="4"/>
</dbReference>
<feature type="repeat" description="NHL" evidence="2">
    <location>
        <begin position="232"/>
        <end position="274"/>
    </location>
</feature>
<dbReference type="InterPro" id="IPR011042">
    <property type="entry name" value="6-blade_b-propeller_TolB-like"/>
</dbReference>
<evidence type="ECO:0000256" key="2">
    <source>
        <dbReference type="PROSITE-ProRule" id="PRU00504"/>
    </source>
</evidence>
<reference evidence="6" key="1">
    <citation type="journal article" date="2019" name="Int. J. Syst. Evol. Microbiol.">
        <title>The Global Catalogue of Microorganisms (GCM) 10K type strain sequencing project: providing services to taxonomists for standard genome sequencing and annotation.</title>
        <authorList>
            <consortium name="The Broad Institute Genomics Platform"/>
            <consortium name="The Broad Institute Genome Sequencing Center for Infectious Disease"/>
            <person name="Wu L."/>
            <person name="Ma J."/>
        </authorList>
    </citation>
    <scope>NUCLEOTIDE SEQUENCE [LARGE SCALE GENOMIC DNA]</scope>
    <source>
        <strain evidence="6">KCTC 3950</strain>
    </source>
</reference>
<name>A0ABW5PD80_9BACL</name>
<evidence type="ECO:0000256" key="1">
    <source>
        <dbReference type="ARBA" id="ARBA00022737"/>
    </source>
</evidence>
<feature type="domain" description="Copper amine oxidase-like N-terminal" evidence="4">
    <location>
        <begin position="423"/>
        <end position="523"/>
    </location>
</feature>